<organism evidence="2 3">
    <name type="scientific">Piscibacillus halophilus</name>
    <dbReference type="NCBI Taxonomy" id="571933"/>
    <lineage>
        <taxon>Bacteria</taxon>
        <taxon>Bacillati</taxon>
        <taxon>Bacillota</taxon>
        <taxon>Bacilli</taxon>
        <taxon>Bacillales</taxon>
        <taxon>Bacillaceae</taxon>
        <taxon>Piscibacillus</taxon>
    </lineage>
</organism>
<evidence type="ECO:0000259" key="1">
    <source>
        <dbReference type="PROSITE" id="PS50943"/>
    </source>
</evidence>
<dbReference type="SUPFAM" id="SSF47413">
    <property type="entry name" value="lambda repressor-like DNA-binding domains"/>
    <property type="match status" value="1"/>
</dbReference>
<keyword evidence="2" id="KW-0238">DNA-binding</keyword>
<dbReference type="Gene3D" id="1.10.260.40">
    <property type="entry name" value="lambda repressor-like DNA-binding domains"/>
    <property type="match status" value="1"/>
</dbReference>
<reference evidence="2 3" key="1">
    <citation type="submission" date="2016-10" db="EMBL/GenBank/DDBJ databases">
        <authorList>
            <person name="de Groot N.N."/>
        </authorList>
    </citation>
    <scope>NUCLEOTIDE SEQUENCE [LARGE SCALE GENOMIC DNA]</scope>
    <source>
        <strain evidence="2 3">DSM 21633</strain>
    </source>
</reference>
<proteinExistence type="predicted"/>
<keyword evidence="3" id="KW-1185">Reference proteome</keyword>
<dbReference type="AlphaFoldDB" id="A0A1H8ZXS7"/>
<dbReference type="GO" id="GO:0003677">
    <property type="term" value="F:DNA binding"/>
    <property type="evidence" value="ECO:0007669"/>
    <property type="project" value="UniProtKB-KW"/>
</dbReference>
<dbReference type="STRING" id="571933.SAMN05216362_102104"/>
<evidence type="ECO:0000313" key="2">
    <source>
        <dbReference type="EMBL" id="SEP69260.1"/>
    </source>
</evidence>
<protein>
    <submittedName>
        <fullName evidence="2">DNA-binding transcriptional regulator, XRE-family HTH domain</fullName>
    </submittedName>
</protein>
<dbReference type="CDD" id="cd00093">
    <property type="entry name" value="HTH_XRE"/>
    <property type="match status" value="1"/>
</dbReference>
<name>A0A1H8ZXS7_9BACI</name>
<dbReference type="Pfam" id="PF12844">
    <property type="entry name" value="HTH_19"/>
    <property type="match status" value="1"/>
</dbReference>
<gene>
    <name evidence="2" type="ORF">SAMN05216362_102104</name>
</gene>
<dbReference type="PROSITE" id="PS50943">
    <property type="entry name" value="HTH_CROC1"/>
    <property type="match status" value="1"/>
</dbReference>
<dbReference type="OrthoDB" id="1796720at2"/>
<evidence type="ECO:0000313" key="3">
    <source>
        <dbReference type="Proteomes" id="UP000199427"/>
    </source>
</evidence>
<dbReference type="EMBL" id="FOES01000002">
    <property type="protein sequence ID" value="SEP69260.1"/>
    <property type="molecule type" value="Genomic_DNA"/>
</dbReference>
<accession>A0A1H8ZXS7</accession>
<dbReference type="InterPro" id="IPR001387">
    <property type="entry name" value="Cro/C1-type_HTH"/>
</dbReference>
<dbReference type="RefSeq" id="WP_091772289.1">
    <property type="nucleotide sequence ID" value="NZ_CAESCL010000019.1"/>
</dbReference>
<dbReference type="InterPro" id="IPR010982">
    <property type="entry name" value="Lambda_DNA-bd_dom_sf"/>
</dbReference>
<sequence>MNEKELIEILSSKIKLVRSEFNYNQDEMANILGVSKKTIVQIEKERQLASWTIIVTFASLFRDSTIIQRELGEEDIVYFLQTVARKNIDLKDKQKWMNQSLWKVIDERNGYILQRHVITHYYRIINQLGQRLFSSFYKKSAVRHFNEMVKQDLED</sequence>
<dbReference type="Proteomes" id="UP000199427">
    <property type="component" value="Unassembled WGS sequence"/>
</dbReference>
<feature type="domain" description="HTH cro/C1-type" evidence="1">
    <location>
        <begin position="14"/>
        <end position="67"/>
    </location>
</feature>